<comment type="caution">
    <text evidence="3">The sequence shown here is derived from an EMBL/GenBank/DDBJ whole genome shotgun (WGS) entry which is preliminary data.</text>
</comment>
<feature type="compositionally biased region" description="Basic and acidic residues" evidence="1">
    <location>
        <begin position="70"/>
        <end position="79"/>
    </location>
</feature>
<evidence type="ECO:0000313" key="4">
    <source>
        <dbReference type="Proteomes" id="UP000326396"/>
    </source>
</evidence>
<dbReference type="PANTHER" id="PTHR34379:SF3">
    <property type="entry name" value="PROTEIN, PUTATIVE-RELATED"/>
    <property type="match status" value="1"/>
</dbReference>
<gene>
    <name evidence="3" type="ORF">E3N88_31172</name>
</gene>
<name>A0A5N6MP84_9ASTR</name>
<evidence type="ECO:0000256" key="1">
    <source>
        <dbReference type="SAM" id="MobiDB-lite"/>
    </source>
</evidence>
<organism evidence="3 4">
    <name type="scientific">Mikania micrantha</name>
    <name type="common">bitter vine</name>
    <dbReference type="NCBI Taxonomy" id="192012"/>
    <lineage>
        <taxon>Eukaryota</taxon>
        <taxon>Viridiplantae</taxon>
        <taxon>Streptophyta</taxon>
        <taxon>Embryophyta</taxon>
        <taxon>Tracheophyta</taxon>
        <taxon>Spermatophyta</taxon>
        <taxon>Magnoliopsida</taxon>
        <taxon>eudicotyledons</taxon>
        <taxon>Gunneridae</taxon>
        <taxon>Pentapetalae</taxon>
        <taxon>asterids</taxon>
        <taxon>campanulids</taxon>
        <taxon>Asterales</taxon>
        <taxon>Asteraceae</taxon>
        <taxon>Asteroideae</taxon>
        <taxon>Heliantheae alliance</taxon>
        <taxon>Eupatorieae</taxon>
        <taxon>Mikania</taxon>
    </lineage>
</organism>
<dbReference type="OrthoDB" id="1886721at2759"/>
<reference evidence="3 4" key="1">
    <citation type="submission" date="2019-05" db="EMBL/GenBank/DDBJ databases">
        <title>Mikania micrantha, genome provides insights into the molecular mechanism of rapid growth.</title>
        <authorList>
            <person name="Liu B."/>
        </authorList>
    </citation>
    <scope>NUCLEOTIDE SEQUENCE [LARGE SCALE GENOMIC DNA]</scope>
    <source>
        <strain evidence="3">NLD-2019</strain>
        <tissue evidence="3">Leaf</tissue>
    </source>
</reference>
<protein>
    <submittedName>
        <fullName evidence="3">Uncharacterized protein</fullName>
    </submittedName>
</protein>
<dbReference type="EMBL" id="SZYD01000015">
    <property type="protein sequence ID" value="KAD3641948.1"/>
    <property type="molecule type" value="Genomic_DNA"/>
</dbReference>
<feature type="compositionally biased region" description="Low complexity" evidence="1">
    <location>
        <begin position="7"/>
        <end position="20"/>
    </location>
</feature>
<sequence length="282" mass="30791">MSMTKDSTTTGPPSTSTRSSCFLGCFGCSGEKTQLTDEVNSDSRRPRWISKWSFRFKKFPKKTVPFDVTTEPRKSKSAKDAPATSDTPSTKKHVLSVDGKHTAGEQKTSRKKQTVAVKSLNGLYSRPKEKKPGTTSATGPGPASTEPKTVTIGRPLVTTPLKHLTHSKSLSPPMILNSSQVPPSGNDSVDREFDSIIGMSIILVTLVIMVLWGKLCAILCTSAWFFVAPRLIAVRKRSVVNAADQLTTESGDNMGLESTEYKKKVILEGLLQRNHRNVIGRL</sequence>
<proteinExistence type="predicted"/>
<dbReference type="AlphaFoldDB" id="A0A5N6MP84"/>
<evidence type="ECO:0000256" key="2">
    <source>
        <dbReference type="SAM" id="Phobius"/>
    </source>
</evidence>
<dbReference type="InterPro" id="IPR040411">
    <property type="entry name" value="At5g23160-like"/>
</dbReference>
<accession>A0A5N6MP84</accession>
<keyword evidence="2" id="KW-0472">Membrane</keyword>
<dbReference type="Proteomes" id="UP000326396">
    <property type="component" value="Linkage Group LG5"/>
</dbReference>
<feature type="region of interest" description="Disordered" evidence="1">
    <location>
        <begin position="1"/>
        <end position="20"/>
    </location>
</feature>
<keyword evidence="2" id="KW-1133">Transmembrane helix</keyword>
<feature type="region of interest" description="Disordered" evidence="1">
    <location>
        <begin position="63"/>
        <end position="153"/>
    </location>
</feature>
<keyword evidence="4" id="KW-1185">Reference proteome</keyword>
<feature type="compositionally biased region" description="Basic and acidic residues" evidence="1">
    <location>
        <begin position="98"/>
        <end position="108"/>
    </location>
</feature>
<evidence type="ECO:0000313" key="3">
    <source>
        <dbReference type="EMBL" id="KAD3641948.1"/>
    </source>
</evidence>
<keyword evidence="2" id="KW-0812">Transmembrane</keyword>
<dbReference type="PANTHER" id="PTHR34379">
    <property type="entry name" value="OS07G0553800 PROTEIN"/>
    <property type="match status" value="1"/>
</dbReference>
<feature type="transmembrane region" description="Helical" evidence="2">
    <location>
        <begin position="196"/>
        <end position="227"/>
    </location>
</feature>